<evidence type="ECO:0000313" key="2">
    <source>
        <dbReference type="Proteomes" id="UP000295718"/>
    </source>
</evidence>
<dbReference type="AlphaFoldDB" id="A0A4R1R596"/>
<sequence length="96" mass="11440">MIKVIDKGKFHVLNYVKREEYLGSMEGMRFMLKKKGVGEETKLETIIWPEPLGYAKTPESKKQHKEFEFSQAGLEEAIDWMNEQYEQQKELWNVIK</sequence>
<comment type="caution">
    <text evidence="1">The sequence shown here is derived from an EMBL/GenBank/DDBJ whole genome shotgun (WGS) entry which is preliminary data.</text>
</comment>
<reference evidence="1 2" key="1">
    <citation type="submission" date="2019-03" db="EMBL/GenBank/DDBJ databases">
        <title>Genomic Encyclopedia of Type Strains, Phase IV (KMG-IV): sequencing the most valuable type-strain genomes for metagenomic binning, comparative biology and taxonomic classification.</title>
        <authorList>
            <person name="Goeker M."/>
        </authorList>
    </citation>
    <scope>NUCLEOTIDE SEQUENCE [LARGE SCALE GENOMIC DNA]</scope>
    <source>
        <strain evidence="1 2">DSM 100556</strain>
    </source>
</reference>
<keyword evidence="2" id="KW-1185">Reference proteome</keyword>
<dbReference type="EMBL" id="SLUO01000002">
    <property type="protein sequence ID" value="TCL60674.1"/>
    <property type="molecule type" value="Genomic_DNA"/>
</dbReference>
<gene>
    <name evidence="1" type="ORF">EDD76_102374</name>
</gene>
<accession>A0A4R1R596</accession>
<protein>
    <recommendedName>
        <fullName evidence="3">GNAT family acetyltransferase</fullName>
    </recommendedName>
</protein>
<evidence type="ECO:0008006" key="3">
    <source>
        <dbReference type="Google" id="ProtNLM"/>
    </source>
</evidence>
<proteinExistence type="predicted"/>
<name>A0A4R1R596_9FIRM</name>
<organism evidence="1 2">
    <name type="scientific">Kineothrix alysoides</name>
    <dbReference type="NCBI Taxonomy" id="1469948"/>
    <lineage>
        <taxon>Bacteria</taxon>
        <taxon>Bacillati</taxon>
        <taxon>Bacillota</taxon>
        <taxon>Clostridia</taxon>
        <taxon>Lachnospirales</taxon>
        <taxon>Lachnospiraceae</taxon>
        <taxon>Kineothrix</taxon>
    </lineage>
</organism>
<dbReference type="STRING" id="1469948.GCA_000732725_00410"/>
<evidence type="ECO:0000313" key="1">
    <source>
        <dbReference type="EMBL" id="TCL60674.1"/>
    </source>
</evidence>
<dbReference type="Proteomes" id="UP000295718">
    <property type="component" value="Unassembled WGS sequence"/>
</dbReference>